<dbReference type="RefSeq" id="WP_378160666.1">
    <property type="nucleotide sequence ID" value="NZ_JBHSBU010000001.1"/>
</dbReference>
<reference evidence="5" key="1">
    <citation type="journal article" date="2019" name="Int. J. Syst. Evol. Microbiol.">
        <title>The Global Catalogue of Microorganisms (GCM) 10K type strain sequencing project: providing services to taxonomists for standard genome sequencing and annotation.</title>
        <authorList>
            <consortium name="The Broad Institute Genomics Platform"/>
            <consortium name="The Broad Institute Genome Sequencing Center for Infectious Disease"/>
            <person name="Wu L."/>
            <person name="Ma J."/>
        </authorList>
    </citation>
    <scope>NUCLEOTIDE SEQUENCE [LARGE SCALE GENOMIC DNA]</scope>
    <source>
        <strain evidence="5">LMG 29894</strain>
    </source>
</reference>
<protein>
    <submittedName>
        <fullName evidence="4">TetR/AcrR family transcriptional regulator</fullName>
    </submittedName>
</protein>
<dbReference type="Pfam" id="PF00440">
    <property type="entry name" value="TetR_N"/>
    <property type="match status" value="1"/>
</dbReference>
<proteinExistence type="predicted"/>
<dbReference type="PANTHER" id="PTHR43479">
    <property type="entry name" value="ACREF/ENVCD OPERON REPRESSOR-RELATED"/>
    <property type="match status" value="1"/>
</dbReference>
<evidence type="ECO:0000256" key="2">
    <source>
        <dbReference type="PROSITE-ProRule" id="PRU00335"/>
    </source>
</evidence>
<feature type="domain" description="HTH tetR-type" evidence="3">
    <location>
        <begin position="1"/>
        <end position="61"/>
    </location>
</feature>
<evidence type="ECO:0000313" key="4">
    <source>
        <dbReference type="EMBL" id="MFC4158224.1"/>
    </source>
</evidence>
<dbReference type="PRINTS" id="PR00455">
    <property type="entry name" value="HTHTETR"/>
</dbReference>
<dbReference type="PROSITE" id="PS50977">
    <property type="entry name" value="HTH_TETR_2"/>
    <property type="match status" value="1"/>
</dbReference>
<evidence type="ECO:0000259" key="3">
    <source>
        <dbReference type="PROSITE" id="PS50977"/>
    </source>
</evidence>
<evidence type="ECO:0000256" key="1">
    <source>
        <dbReference type="ARBA" id="ARBA00023125"/>
    </source>
</evidence>
<dbReference type="EMBL" id="JBHSBU010000001">
    <property type="protein sequence ID" value="MFC4158224.1"/>
    <property type="molecule type" value="Genomic_DNA"/>
</dbReference>
<dbReference type="InterPro" id="IPR025722">
    <property type="entry name" value="TetR"/>
</dbReference>
<organism evidence="4 5">
    <name type="scientific">Chitinimonas lacunae</name>
    <dbReference type="NCBI Taxonomy" id="1963018"/>
    <lineage>
        <taxon>Bacteria</taxon>
        <taxon>Pseudomonadati</taxon>
        <taxon>Pseudomonadota</taxon>
        <taxon>Betaproteobacteria</taxon>
        <taxon>Neisseriales</taxon>
        <taxon>Chitinibacteraceae</taxon>
        <taxon>Chitinimonas</taxon>
    </lineage>
</organism>
<dbReference type="Gene3D" id="1.10.357.10">
    <property type="entry name" value="Tetracycline Repressor, domain 2"/>
    <property type="match status" value="1"/>
</dbReference>
<accession>A0ABV8MJA0</accession>
<feature type="DNA-binding region" description="H-T-H motif" evidence="2">
    <location>
        <begin position="24"/>
        <end position="43"/>
    </location>
</feature>
<dbReference type="Proteomes" id="UP001595791">
    <property type="component" value="Unassembled WGS sequence"/>
</dbReference>
<dbReference type="InterPro" id="IPR009057">
    <property type="entry name" value="Homeodomain-like_sf"/>
</dbReference>
<gene>
    <name evidence="4" type="ORF">ACFOW7_02510</name>
</gene>
<evidence type="ECO:0000313" key="5">
    <source>
        <dbReference type="Proteomes" id="UP001595791"/>
    </source>
</evidence>
<keyword evidence="1 2" id="KW-0238">DNA-binding</keyword>
<dbReference type="InterPro" id="IPR050624">
    <property type="entry name" value="HTH-type_Tx_Regulator"/>
</dbReference>
<sequence length="213" mass="25014">MKTYDRIVQESLKLFNEHGERSITTNHIAAHLGISPGNLYYHFRNKEEIVYRIFLQYRDYMRDNLQVPSDRAIVAEDLGRYLETAFAAMWQYRFLFYDMPGLLARNPKMQEAYHDFVRTDMTVILGRQFAEFVAIGMVDIPLTDLQPLATNVWMLVKFWFAFQQSIHPHTPITETTGRSGVRQVLSLLKPYIQPSFRERFEALEQGYAVHTPV</sequence>
<dbReference type="Pfam" id="PF13972">
    <property type="entry name" value="TetR"/>
    <property type="match status" value="1"/>
</dbReference>
<keyword evidence="5" id="KW-1185">Reference proteome</keyword>
<comment type="caution">
    <text evidence="4">The sequence shown here is derived from an EMBL/GenBank/DDBJ whole genome shotgun (WGS) entry which is preliminary data.</text>
</comment>
<name>A0ABV8MJA0_9NEIS</name>
<dbReference type="PANTHER" id="PTHR43479:SF12">
    <property type="entry name" value="TRANSCRIPTIONAL REGULATORY PROTEIN"/>
    <property type="match status" value="1"/>
</dbReference>
<dbReference type="SUPFAM" id="SSF46689">
    <property type="entry name" value="Homeodomain-like"/>
    <property type="match status" value="1"/>
</dbReference>
<dbReference type="InterPro" id="IPR001647">
    <property type="entry name" value="HTH_TetR"/>
</dbReference>